<evidence type="ECO:0000256" key="1">
    <source>
        <dbReference type="SAM" id="SignalP"/>
    </source>
</evidence>
<keyword evidence="1" id="KW-0732">Signal</keyword>
<evidence type="ECO:0000313" key="2">
    <source>
        <dbReference type="EMBL" id="KAL2854893.1"/>
    </source>
</evidence>
<dbReference type="EMBL" id="JBFXLU010000013">
    <property type="protein sequence ID" value="KAL2854893.1"/>
    <property type="molecule type" value="Genomic_DNA"/>
</dbReference>
<gene>
    <name evidence="2" type="ORF">BJY01DRAFT_205039</name>
</gene>
<reference evidence="2 3" key="1">
    <citation type="submission" date="2024-07" db="EMBL/GenBank/DDBJ databases">
        <title>Section-level genome sequencing and comparative genomics of Aspergillus sections Usti and Cavernicolus.</title>
        <authorList>
            <consortium name="Lawrence Berkeley National Laboratory"/>
            <person name="Nybo J.L."/>
            <person name="Vesth T.C."/>
            <person name="Theobald S."/>
            <person name="Frisvad J.C."/>
            <person name="Larsen T.O."/>
            <person name="Kjaerboelling I."/>
            <person name="Rothschild-Mancinelli K."/>
            <person name="Lyhne E.K."/>
            <person name="Kogle M.E."/>
            <person name="Barry K."/>
            <person name="Clum A."/>
            <person name="Na H."/>
            <person name="Ledsgaard L."/>
            <person name="Lin J."/>
            <person name="Lipzen A."/>
            <person name="Kuo A."/>
            <person name="Riley R."/>
            <person name="Mondo S."/>
            <person name="Labutti K."/>
            <person name="Haridas S."/>
            <person name="Pangalinan J."/>
            <person name="Salamov A.A."/>
            <person name="Simmons B.A."/>
            <person name="Magnuson J.K."/>
            <person name="Chen J."/>
            <person name="Drula E."/>
            <person name="Henrissat B."/>
            <person name="Wiebenga A."/>
            <person name="Lubbers R.J."/>
            <person name="Gomes A.C."/>
            <person name="Makela M.R."/>
            <person name="Stajich J."/>
            <person name="Grigoriev I.V."/>
            <person name="Mortensen U.H."/>
            <person name="De Vries R.P."/>
            <person name="Baker S.E."/>
            <person name="Andersen M.R."/>
        </authorList>
    </citation>
    <scope>NUCLEOTIDE SEQUENCE [LARGE SCALE GENOMIC DNA]</scope>
    <source>
        <strain evidence="2 3">CBS 123904</strain>
    </source>
</reference>
<sequence>MCIMFALPFGTSAIRAVVLFQPTLCCPSHPLIIHSSTKAKTIPVANRTLGIPRPMMFQAELSDILSGNWAGEVRSAAAHLGLADSRFHNIWAILVWGNLQPPRANKKIQACV</sequence>
<proteinExistence type="predicted"/>
<feature type="chain" id="PRO_5045713795" evidence="1">
    <location>
        <begin position="17"/>
        <end position="112"/>
    </location>
</feature>
<name>A0ABR4KUI5_9EURO</name>
<organism evidence="2 3">
    <name type="scientific">Aspergillus pseudoustus</name>
    <dbReference type="NCBI Taxonomy" id="1810923"/>
    <lineage>
        <taxon>Eukaryota</taxon>
        <taxon>Fungi</taxon>
        <taxon>Dikarya</taxon>
        <taxon>Ascomycota</taxon>
        <taxon>Pezizomycotina</taxon>
        <taxon>Eurotiomycetes</taxon>
        <taxon>Eurotiomycetidae</taxon>
        <taxon>Eurotiales</taxon>
        <taxon>Aspergillaceae</taxon>
        <taxon>Aspergillus</taxon>
        <taxon>Aspergillus subgen. Nidulantes</taxon>
    </lineage>
</organism>
<feature type="signal peptide" evidence="1">
    <location>
        <begin position="1"/>
        <end position="16"/>
    </location>
</feature>
<dbReference type="Proteomes" id="UP001610446">
    <property type="component" value="Unassembled WGS sequence"/>
</dbReference>
<protein>
    <submittedName>
        <fullName evidence="2">Uncharacterized protein</fullName>
    </submittedName>
</protein>
<accession>A0ABR4KUI5</accession>
<keyword evidence="3" id="KW-1185">Reference proteome</keyword>
<evidence type="ECO:0000313" key="3">
    <source>
        <dbReference type="Proteomes" id="UP001610446"/>
    </source>
</evidence>
<comment type="caution">
    <text evidence="2">The sequence shown here is derived from an EMBL/GenBank/DDBJ whole genome shotgun (WGS) entry which is preliminary data.</text>
</comment>